<accession>B8MN14</accession>
<organism evidence="2 3">
    <name type="scientific">Talaromyces stipitatus (strain ATCC 10500 / CBS 375.48 / QM 6759 / NRRL 1006)</name>
    <name type="common">Penicillium stipitatum</name>
    <dbReference type="NCBI Taxonomy" id="441959"/>
    <lineage>
        <taxon>Eukaryota</taxon>
        <taxon>Fungi</taxon>
        <taxon>Dikarya</taxon>
        <taxon>Ascomycota</taxon>
        <taxon>Pezizomycotina</taxon>
        <taxon>Eurotiomycetes</taxon>
        <taxon>Eurotiomycetidae</taxon>
        <taxon>Eurotiales</taxon>
        <taxon>Trichocomaceae</taxon>
        <taxon>Talaromyces</taxon>
        <taxon>Talaromyces sect. Talaromyces</taxon>
    </lineage>
</organism>
<proteinExistence type="predicted"/>
<name>B8MN14_TALSN</name>
<dbReference type="Pfam" id="PF05699">
    <property type="entry name" value="Dimer_Tnp_hAT"/>
    <property type="match status" value="1"/>
</dbReference>
<dbReference type="HOGENOM" id="CLU_161536_0_0_1"/>
<dbReference type="Proteomes" id="UP000001745">
    <property type="component" value="Unassembled WGS sequence"/>
</dbReference>
<sequence length="103" mass="11874">MDKFTKKMDSNIIYYVAAILDPRVKTSFIRAQISKSDADVIVSDIHLSSKMWSYGMIEDGDPDWILKWWKVNVFNYPLILKAVQDYLPILSAEVGVKRLFSNA</sequence>
<dbReference type="RefSeq" id="XP_002486201.1">
    <property type="nucleotide sequence ID" value="XM_002486156.1"/>
</dbReference>
<dbReference type="STRING" id="441959.B8MN14"/>
<gene>
    <name evidence="2" type="ORF">TSTA_101990</name>
</gene>
<evidence type="ECO:0000313" key="3">
    <source>
        <dbReference type="Proteomes" id="UP000001745"/>
    </source>
</evidence>
<dbReference type="InParanoid" id="B8MN14"/>
<dbReference type="InterPro" id="IPR008906">
    <property type="entry name" value="HATC_C_dom"/>
</dbReference>
<protein>
    <recommendedName>
        <fullName evidence="1">HAT C-terminal dimerisation domain-containing protein</fullName>
    </recommendedName>
</protein>
<dbReference type="InterPro" id="IPR012337">
    <property type="entry name" value="RNaseH-like_sf"/>
</dbReference>
<dbReference type="EMBL" id="EQ962658">
    <property type="protein sequence ID" value="EED13963.1"/>
    <property type="molecule type" value="Genomic_DNA"/>
</dbReference>
<dbReference type="SUPFAM" id="SSF53098">
    <property type="entry name" value="Ribonuclease H-like"/>
    <property type="match status" value="1"/>
</dbReference>
<dbReference type="OrthoDB" id="4837779at2759"/>
<dbReference type="AlphaFoldDB" id="B8MN14"/>
<dbReference type="VEuPathDB" id="FungiDB:TSTA_101990"/>
<evidence type="ECO:0000259" key="1">
    <source>
        <dbReference type="Pfam" id="PF05699"/>
    </source>
</evidence>
<dbReference type="PhylomeDB" id="B8MN14"/>
<feature type="domain" description="HAT C-terminal dimerisation" evidence="1">
    <location>
        <begin position="65"/>
        <end position="102"/>
    </location>
</feature>
<evidence type="ECO:0000313" key="2">
    <source>
        <dbReference type="EMBL" id="EED13963.1"/>
    </source>
</evidence>
<reference evidence="3" key="1">
    <citation type="journal article" date="2015" name="Genome Announc.">
        <title>Genome sequence of the AIDS-associated pathogen Penicillium marneffei (ATCC18224) and its near taxonomic relative Talaromyces stipitatus (ATCC10500).</title>
        <authorList>
            <person name="Nierman W.C."/>
            <person name="Fedorova-Abrams N.D."/>
            <person name="Andrianopoulos A."/>
        </authorList>
    </citation>
    <scope>NUCLEOTIDE SEQUENCE [LARGE SCALE GENOMIC DNA]</scope>
    <source>
        <strain evidence="3">ATCC 10500 / CBS 375.48 / QM 6759 / NRRL 1006</strain>
    </source>
</reference>
<dbReference type="GO" id="GO:0046983">
    <property type="term" value="F:protein dimerization activity"/>
    <property type="evidence" value="ECO:0007669"/>
    <property type="project" value="InterPro"/>
</dbReference>
<keyword evidence="3" id="KW-1185">Reference proteome</keyword>
<dbReference type="GeneID" id="8099244"/>